<dbReference type="AlphaFoldDB" id="A0A3N4P293"/>
<evidence type="ECO:0008006" key="3">
    <source>
        <dbReference type="Google" id="ProtNLM"/>
    </source>
</evidence>
<sequence length="228" mass="26611">MNILKKTNMKIIKILLLLVLIATIGCTKKTVQIPVFSVPGIQDTIYDNSQIWMFLEVKDGDTIATLNRKNSISTTSWIFNIDKKLPMHLVIPHLEKLIEKREKPSLHQKDEDDFNYFSYVDSDSGLLSLVQFDVIYFDKNKVLNHIDFAKDTIKKHLVLDYNTNQLTINDSLVPFNNLNTYIQKLSSTMKMKVHLNFDANIKYQNYLELKAQLQNNMEIELDTIEYVY</sequence>
<dbReference type="PROSITE" id="PS51257">
    <property type="entry name" value="PROKAR_LIPOPROTEIN"/>
    <property type="match status" value="1"/>
</dbReference>
<evidence type="ECO:0000313" key="1">
    <source>
        <dbReference type="EMBL" id="RPD98710.1"/>
    </source>
</evidence>
<dbReference type="EMBL" id="RPFJ01000006">
    <property type="protein sequence ID" value="RPD98710.1"/>
    <property type="molecule type" value="Genomic_DNA"/>
</dbReference>
<gene>
    <name evidence="1" type="ORF">EGM88_05840</name>
</gene>
<name>A0A3N4P293_9FLAO</name>
<organism evidence="1 2">
    <name type="scientific">Aureibaculum marinum</name>
    <dbReference type="NCBI Taxonomy" id="2487930"/>
    <lineage>
        <taxon>Bacteria</taxon>
        <taxon>Pseudomonadati</taxon>
        <taxon>Bacteroidota</taxon>
        <taxon>Flavobacteriia</taxon>
        <taxon>Flavobacteriales</taxon>
        <taxon>Flavobacteriaceae</taxon>
        <taxon>Aureibaculum</taxon>
    </lineage>
</organism>
<reference evidence="1 2" key="1">
    <citation type="submission" date="2018-11" db="EMBL/GenBank/DDBJ databases">
        <title>Aureibaculum marinum gen. nov., sp. nov., a member of the family Flavobacteriaceae isolated from the Bohai Sea.</title>
        <authorList>
            <person name="Ji X."/>
        </authorList>
    </citation>
    <scope>NUCLEOTIDE SEQUENCE [LARGE SCALE GENOMIC DNA]</scope>
    <source>
        <strain evidence="1 2">BH-SD17</strain>
    </source>
</reference>
<keyword evidence="2" id="KW-1185">Reference proteome</keyword>
<evidence type="ECO:0000313" key="2">
    <source>
        <dbReference type="Proteomes" id="UP000270856"/>
    </source>
</evidence>
<protein>
    <recommendedName>
        <fullName evidence="3">Lipoprotein</fullName>
    </recommendedName>
</protein>
<comment type="caution">
    <text evidence="1">The sequence shown here is derived from an EMBL/GenBank/DDBJ whole genome shotgun (WGS) entry which is preliminary data.</text>
</comment>
<dbReference type="Proteomes" id="UP000270856">
    <property type="component" value="Unassembled WGS sequence"/>
</dbReference>
<accession>A0A3N4P293</accession>
<proteinExistence type="predicted"/>